<proteinExistence type="predicted"/>
<gene>
    <name evidence="1" type="ORF">N4261_04250</name>
</gene>
<dbReference type="Proteomes" id="UP001064933">
    <property type="component" value="Chromosome"/>
</dbReference>
<dbReference type="EMBL" id="CP104562">
    <property type="protein sequence ID" value="UXH79157.1"/>
    <property type="molecule type" value="Genomic_DNA"/>
</dbReference>
<protein>
    <submittedName>
        <fullName evidence="1">Uncharacterized protein</fullName>
    </submittedName>
</protein>
<dbReference type="RefSeq" id="WP_261758976.1">
    <property type="nucleotide sequence ID" value="NZ_CP104562.2"/>
</dbReference>
<sequence>MSLRSMERLSRHAAIGVRFWDVARSTSQVDGLQVEVYARSNPRRRKPMAPNLSHVYVGHSVPGLHDFEYSDTDSPALWSSAEAALQDCRVEVRDPRGRFLPLAFDVALPVQGLVSFQAPWWSPPHPIAWPGTPGSPPQLMIERIPLFSSVSRGVPDAAAVVYAQMRDTTTRRPAAWALLGVSIDGQRCGLGLADAEGRVATLFPYPEPPRRALTSPPEARSDFSWPVTLEVFWSATASPPAPPPEMPDLAQLLAQLETPGTVDDLVASPSPSALRRLDYRVPLTARTLGAVSAEASWLSVSPG</sequence>
<organism evidence="1 2">
    <name type="scientific">Roseateles amylovorans</name>
    <dbReference type="NCBI Taxonomy" id="2978473"/>
    <lineage>
        <taxon>Bacteria</taxon>
        <taxon>Pseudomonadati</taxon>
        <taxon>Pseudomonadota</taxon>
        <taxon>Betaproteobacteria</taxon>
        <taxon>Burkholderiales</taxon>
        <taxon>Sphaerotilaceae</taxon>
        <taxon>Roseateles</taxon>
    </lineage>
</organism>
<reference evidence="1" key="1">
    <citation type="submission" date="2022-10" db="EMBL/GenBank/DDBJ databases">
        <title>Characterization and whole genome sequencing of a new Roseateles species, isolated from fresh water.</title>
        <authorList>
            <person name="Guliayeva D.Y."/>
            <person name="Akhremchuk A.E."/>
            <person name="Sikolenko M.A."/>
            <person name="Valentovich L.N."/>
            <person name="Sidarenka A.V."/>
        </authorList>
    </citation>
    <scope>NUCLEOTIDE SEQUENCE</scope>
    <source>
        <strain evidence="1">BIM B-1768</strain>
    </source>
</reference>
<evidence type="ECO:0000313" key="1">
    <source>
        <dbReference type="EMBL" id="UXH79157.1"/>
    </source>
</evidence>
<keyword evidence="2" id="KW-1185">Reference proteome</keyword>
<evidence type="ECO:0000313" key="2">
    <source>
        <dbReference type="Proteomes" id="UP001064933"/>
    </source>
</evidence>
<accession>A0ABY6B176</accession>
<name>A0ABY6B176_9BURK</name>